<reference evidence="5 6" key="1">
    <citation type="submission" date="2019-12" db="EMBL/GenBank/DDBJ databases">
        <authorList>
            <person name="Feng G."/>
            <person name="Zhu H."/>
        </authorList>
    </citation>
    <scope>NUCLEOTIDE SEQUENCE [LARGE SCALE GENOMIC DNA]</scope>
    <source>
        <strain evidence="5 6">FGD1</strain>
    </source>
</reference>
<evidence type="ECO:0000256" key="3">
    <source>
        <dbReference type="ARBA" id="ARBA00022833"/>
    </source>
</evidence>
<organism evidence="5 6">
    <name type="scientific">Novosphingobium silvae</name>
    <dbReference type="NCBI Taxonomy" id="2692619"/>
    <lineage>
        <taxon>Bacteria</taxon>
        <taxon>Pseudomonadati</taxon>
        <taxon>Pseudomonadota</taxon>
        <taxon>Alphaproteobacteria</taxon>
        <taxon>Sphingomonadales</taxon>
        <taxon>Sphingomonadaceae</taxon>
        <taxon>Novosphingobium</taxon>
    </lineage>
</organism>
<dbReference type="Pfam" id="PF23639">
    <property type="entry name" value="DUF7146"/>
    <property type="match status" value="1"/>
</dbReference>
<dbReference type="PANTHER" id="PTHR30313">
    <property type="entry name" value="DNA PRIMASE"/>
    <property type="match status" value="1"/>
</dbReference>
<dbReference type="SUPFAM" id="SSF57783">
    <property type="entry name" value="Zinc beta-ribbon"/>
    <property type="match status" value="1"/>
</dbReference>
<dbReference type="RefSeq" id="WP_160987018.1">
    <property type="nucleotide sequence ID" value="NZ_WVTD01000017.1"/>
</dbReference>
<gene>
    <name evidence="5" type="ORF">GR702_17575</name>
</gene>
<accession>A0A7X4GJW4</accession>
<dbReference type="InterPro" id="IPR055570">
    <property type="entry name" value="DUF7146"/>
</dbReference>
<dbReference type="AlphaFoldDB" id="A0A7X4GJW4"/>
<keyword evidence="6" id="KW-1185">Reference proteome</keyword>
<keyword evidence="2" id="KW-0863">Zinc-finger</keyword>
<keyword evidence="3" id="KW-0862">Zinc</keyword>
<dbReference type="GO" id="GO:0003677">
    <property type="term" value="F:DNA binding"/>
    <property type="evidence" value="ECO:0007669"/>
    <property type="project" value="InterPro"/>
</dbReference>
<evidence type="ECO:0000256" key="1">
    <source>
        <dbReference type="ARBA" id="ARBA00022723"/>
    </source>
</evidence>
<dbReference type="EMBL" id="WVTD01000017">
    <property type="protein sequence ID" value="MYL99574.1"/>
    <property type="molecule type" value="Genomic_DNA"/>
</dbReference>
<proteinExistence type="predicted"/>
<sequence length="425" mass="47153">MPTIDERKAEVRRRLTIGEVIARSWKLTGSAGSGRRRAKCEFHGSESLSFSVKDADKGDGFGHCFGCGWHGDMFKFVMDMKGWSFVDALADLERMAGICEAGGDERAARGPVQRVKTDQPRRRAQRPKIDTLDMGRWIWKHARRDDRTVRRYFMGRGVPEALTGAERLAQFRYMSDCPCFPWEAGTDPRKVLTAPAIVALVRVPTMMGEVPALEWVPVGVHVTFLNPEGTGTMKRRALWAKPDDKEPWLPKRLMLGPTGRGCVVLGEYRPDAKLWVGEGNETVLSGMAIGRADAGDVGIATLSLDNLQGGMRKWRNNVWPLFDVRPDPERPCFLVPGHRGEVVGLVDADMSPLRGQKHPRTGQYLGEALVERKGGPIVRRAVTGAERARICGELMVKGWRAIGCQARAVQPPAGLDFNDAVQEMV</sequence>
<dbReference type="GO" id="GO:0008270">
    <property type="term" value="F:zinc ion binding"/>
    <property type="evidence" value="ECO:0007669"/>
    <property type="project" value="UniProtKB-KW"/>
</dbReference>
<evidence type="ECO:0000259" key="4">
    <source>
        <dbReference type="SMART" id="SM00400"/>
    </source>
</evidence>
<dbReference type="Gene3D" id="3.90.580.10">
    <property type="entry name" value="Zinc finger, CHC2-type domain"/>
    <property type="match status" value="1"/>
</dbReference>
<protein>
    <submittedName>
        <fullName evidence="5">DNA primase</fullName>
    </submittedName>
</protein>
<comment type="caution">
    <text evidence="5">The sequence shown here is derived from an EMBL/GenBank/DDBJ whole genome shotgun (WGS) entry which is preliminary data.</text>
</comment>
<name>A0A7X4GJW4_9SPHN</name>
<dbReference type="GO" id="GO:0005737">
    <property type="term" value="C:cytoplasm"/>
    <property type="evidence" value="ECO:0007669"/>
    <property type="project" value="TreeGrafter"/>
</dbReference>
<dbReference type="InterPro" id="IPR036977">
    <property type="entry name" value="DNA_primase_Znf_CHC2"/>
</dbReference>
<keyword evidence="1" id="KW-0479">Metal-binding</keyword>
<dbReference type="PANTHER" id="PTHR30313:SF2">
    <property type="entry name" value="DNA PRIMASE"/>
    <property type="match status" value="1"/>
</dbReference>
<dbReference type="Proteomes" id="UP000465810">
    <property type="component" value="Unassembled WGS sequence"/>
</dbReference>
<dbReference type="InterPro" id="IPR050219">
    <property type="entry name" value="DnaG_primase"/>
</dbReference>
<dbReference type="SMART" id="SM00400">
    <property type="entry name" value="ZnF_CHCC"/>
    <property type="match status" value="1"/>
</dbReference>
<dbReference type="GO" id="GO:0006269">
    <property type="term" value="P:DNA replication, synthesis of primer"/>
    <property type="evidence" value="ECO:0007669"/>
    <property type="project" value="TreeGrafter"/>
</dbReference>
<feature type="domain" description="Zinc finger CHC2-type" evidence="4">
    <location>
        <begin position="40"/>
        <end position="93"/>
    </location>
</feature>
<evidence type="ECO:0000313" key="6">
    <source>
        <dbReference type="Proteomes" id="UP000465810"/>
    </source>
</evidence>
<dbReference type="Pfam" id="PF01807">
    <property type="entry name" value="Zn_ribbon_DnaG"/>
    <property type="match status" value="1"/>
</dbReference>
<dbReference type="GO" id="GO:0003899">
    <property type="term" value="F:DNA-directed RNA polymerase activity"/>
    <property type="evidence" value="ECO:0007669"/>
    <property type="project" value="InterPro"/>
</dbReference>
<evidence type="ECO:0000313" key="5">
    <source>
        <dbReference type="EMBL" id="MYL99574.1"/>
    </source>
</evidence>
<evidence type="ECO:0000256" key="2">
    <source>
        <dbReference type="ARBA" id="ARBA00022771"/>
    </source>
</evidence>
<dbReference type="InterPro" id="IPR002694">
    <property type="entry name" value="Znf_CHC2"/>
</dbReference>